<proteinExistence type="predicted"/>
<evidence type="ECO:0000313" key="3">
    <source>
        <dbReference type="EMBL" id="KZT10728.1"/>
    </source>
</evidence>
<evidence type="ECO:0000256" key="1">
    <source>
        <dbReference type="SAM" id="Coils"/>
    </source>
</evidence>
<accession>A0A165GS09</accession>
<evidence type="ECO:0008006" key="5">
    <source>
        <dbReference type="Google" id="ProtNLM"/>
    </source>
</evidence>
<dbReference type="InParanoid" id="A0A165GS09"/>
<dbReference type="Proteomes" id="UP000076871">
    <property type="component" value="Unassembled WGS sequence"/>
</dbReference>
<feature type="region of interest" description="Disordered" evidence="2">
    <location>
        <begin position="1"/>
        <end position="77"/>
    </location>
</feature>
<dbReference type="AlphaFoldDB" id="A0A165GS09"/>
<feature type="compositionally biased region" description="Basic and acidic residues" evidence="2">
    <location>
        <begin position="113"/>
        <end position="169"/>
    </location>
</feature>
<keyword evidence="4" id="KW-1185">Reference proteome</keyword>
<feature type="region of interest" description="Disordered" evidence="2">
    <location>
        <begin position="113"/>
        <end position="200"/>
    </location>
</feature>
<sequence length="720" mass="81622">MFPKGPRFPATKVSDVPGPNAYNPQDPEYDAYKRGAFLEKTNRFAKDEADDVPGPSTYNTDSKGTDGKPSLGSKTTADRYAMLQRKVEDLERVHAEGKKAHRLEVERLKLDLSRAQKSATEHSERADKLKKHNDMRESRVQELKKTTSAEQGELRELRTKLKASEHERAQLSSKQGEASEARKALQAAETRRREDVRERDKKISDLEKTLSTERKKRELVEARLAEVKGKVDGEVQESRAAVSDLKARLQEYEAQARSARTALESLQAQTADKEEDMLEKLEQHRALLTRVAQEYGRLASATVLKAQHDQLKHESAILQMRILKLERKLANTEGQVIELANLVRQTREENQFLSARLQEVDQEALYYSQRLAEVAKEGLPSPSYPYQTLEADMATIAEQLRDSEIVMRRAIHADLIAWAELDRLRCQSAIAHSSTLLAALDGADKQAQKLAAEHHAVENRCTELNSMLETLRAEHAAVEGRLAETSTALDISKAAEVDLKRQLEDARVRALTDMSKVQQMLQKEREGSKRLAEAAHKSRIAEEALQMEIEQLSAELAEAERYQDAYNSLVEEVDALVARNALAEEEAAHLSRFNAEIVGHNNPAQRIMYVEKIRREMHETKQELLMCTRERDSIQMQNEDLQHELLMYKSVAVPTEMKPRTMVTRIARTTMPIRNDSLNCRATAEGPVRDGQVHTSGMRKFETAPEVEDRPGDMTLEEIM</sequence>
<dbReference type="GeneID" id="63823179"/>
<feature type="coiled-coil region" evidence="1">
    <location>
        <begin position="440"/>
        <end position="474"/>
    </location>
</feature>
<evidence type="ECO:0000256" key="2">
    <source>
        <dbReference type="SAM" id="MobiDB-lite"/>
    </source>
</evidence>
<gene>
    <name evidence="3" type="ORF">LAESUDRAFT_693038</name>
</gene>
<dbReference type="EMBL" id="KV427608">
    <property type="protein sequence ID" value="KZT10728.1"/>
    <property type="molecule type" value="Genomic_DNA"/>
</dbReference>
<dbReference type="STRING" id="1314785.A0A165GS09"/>
<reference evidence="3 4" key="1">
    <citation type="journal article" date="2016" name="Mol. Biol. Evol.">
        <title>Comparative Genomics of Early-Diverging Mushroom-Forming Fungi Provides Insights into the Origins of Lignocellulose Decay Capabilities.</title>
        <authorList>
            <person name="Nagy L.G."/>
            <person name="Riley R."/>
            <person name="Tritt A."/>
            <person name="Adam C."/>
            <person name="Daum C."/>
            <person name="Floudas D."/>
            <person name="Sun H."/>
            <person name="Yadav J.S."/>
            <person name="Pangilinan J."/>
            <person name="Larsson K.H."/>
            <person name="Matsuura K."/>
            <person name="Barry K."/>
            <person name="Labutti K."/>
            <person name="Kuo R."/>
            <person name="Ohm R.A."/>
            <person name="Bhattacharya S.S."/>
            <person name="Shirouzu T."/>
            <person name="Yoshinaga Y."/>
            <person name="Martin F.M."/>
            <person name="Grigoriev I.V."/>
            <person name="Hibbett D.S."/>
        </authorList>
    </citation>
    <scope>NUCLEOTIDE SEQUENCE [LARGE SCALE GENOMIC DNA]</scope>
    <source>
        <strain evidence="3 4">93-53</strain>
    </source>
</reference>
<feature type="compositionally biased region" description="Basic and acidic residues" evidence="2">
    <location>
        <begin position="30"/>
        <end position="47"/>
    </location>
</feature>
<name>A0A165GS09_9APHY</name>
<dbReference type="OrthoDB" id="419631at2759"/>
<organism evidence="3 4">
    <name type="scientific">Laetiporus sulphureus 93-53</name>
    <dbReference type="NCBI Taxonomy" id="1314785"/>
    <lineage>
        <taxon>Eukaryota</taxon>
        <taxon>Fungi</taxon>
        <taxon>Dikarya</taxon>
        <taxon>Basidiomycota</taxon>
        <taxon>Agaricomycotina</taxon>
        <taxon>Agaricomycetes</taxon>
        <taxon>Polyporales</taxon>
        <taxon>Laetiporus</taxon>
    </lineage>
</organism>
<dbReference type="RefSeq" id="XP_040768468.1">
    <property type="nucleotide sequence ID" value="XM_040906150.1"/>
</dbReference>
<evidence type="ECO:0000313" key="4">
    <source>
        <dbReference type="Proteomes" id="UP000076871"/>
    </source>
</evidence>
<protein>
    <recommendedName>
        <fullName evidence="5">Hyaluronan-mediated motility receptor C-terminal domain-containing protein</fullName>
    </recommendedName>
</protein>
<keyword evidence="1" id="KW-0175">Coiled coil</keyword>
<feature type="compositionally biased region" description="Basic and acidic residues" evidence="2">
    <location>
        <begin position="177"/>
        <end position="200"/>
    </location>
</feature>
<feature type="coiled-coil region" evidence="1">
    <location>
        <begin position="542"/>
        <end position="586"/>
    </location>
</feature>